<evidence type="ECO:0000313" key="1">
    <source>
        <dbReference type="EMBL" id="MBX26299.1"/>
    </source>
</evidence>
<reference evidence="1" key="1">
    <citation type="submission" date="2018-02" db="EMBL/GenBank/DDBJ databases">
        <title>Rhizophora mucronata_Transcriptome.</title>
        <authorList>
            <person name="Meera S.P."/>
            <person name="Sreeshan A."/>
            <person name="Augustine A."/>
        </authorList>
    </citation>
    <scope>NUCLEOTIDE SEQUENCE</scope>
    <source>
        <tissue evidence="1">Leaf</tissue>
    </source>
</reference>
<dbReference type="EMBL" id="GGEC01045815">
    <property type="protein sequence ID" value="MBX26299.1"/>
    <property type="molecule type" value="Transcribed_RNA"/>
</dbReference>
<organism evidence="1">
    <name type="scientific">Rhizophora mucronata</name>
    <name type="common">Asiatic mangrove</name>
    <dbReference type="NCBI Taxonomy" id="61149"/>
    <lineage>
        <taxon>Eukaryota</taxon>
        <taxon>Viridiplantae</taxon>
        <taxon>Streptophyta</taxon>
        <taxon>Embryophyta</taxon>
        <taxon>Tracheophyta</taxon>
        <taxon>Spermatophyta</taxon>
        <taxon>Magnoliopsida</taxon>
        <taxon>eudicotyledons</taxon>
        <taxon>Gunneridae</taxon>
        <taxon>Pentapetalae</taxon>
        <taxon>rosids</taxon>
        <taxon>fabids</taxon>
        <taxon>Malpighiales</taxon>
        <taxon>Rhizophoraceae</taxon>
        <taxon>Rhizophora</taxon>
    </lineage>
</organism>
<accession>A0A2P2M7Z6</accession>
<sequence length="25" mass="2803">MDDAPYRSLQFSPSSETFSVLGVLR</sequence>
<proteinExistence type="predicted"/>
<protein>
    <submittedName>
        <fullName evidence="1">Uncharacterized protein</fullName>
    </submittedName>
</protein>
<dbReference type="AlphaFoldDB" id="A0A2P2M7Z6"/>
<name>A0A2P2M7Z6_RHIMU</name>